<gene>
    <name evidence="1" type="ORF">CCACVL1_07640</name>
</gene>
<dbReference type="Gramene" id="OMO89771">
    <property type="protein sequence ID" value="OMO89771"/>
    <property type="gene ID" value="CCACVL1_07640"/>
</dbReference>
<proteinExistence type="predicted"/>
<comment type="caution">
    <text evidence="1">The sequence shown here is derived from an EMBL/GenBank/DDBJ whole genome shotgun (WGS) entry which is preliminary data.</text>
</comment>
<keyword evidence="1" id="KW-0378">Hydrolase</keyword>
<dbReference type="Proteomes" id="UP000188268">
    <property type="component" value="Unassembled WGS sequence"/>
</dbReference>
<dbReference type="AlphaFoldDB" id="A0A1R3J4L9"/>
<dbReference type="GO" id="GO:0016787">
    <property type="term" value="F:hydrolase activity"/>
    <property type="evidence" value="ECO:0007669"/>
    <property type="project" value="UniProtKB-KW"/>
</dbReference>
<accession>A0A1R3J4L9</accession>
<organism evidence="1 2">
    <name type="scientific">Corchorus capsularis</name>
    <name type="common">Jute</name>
    <dbReference type="NCBI Taxonomy" id="210143"/>
    <lineage>
        <taxon>Eukaryota</taxon>
        <taxon>Viridiplantae</taxon>
        <taxon>Streptophyta</taxon>
        <taxon>Embryophyta</taxon>
        <taxon>Tracheophyta</taxon>
        <taxon>Spermatophyta</taxon>
        <taxon>Magnoliopsida</taxon>
        <taxon>eudicotyledons</taxon>
        <taxon>Gunneridae</taxon>
        <taxon>Pentapetalae</taxon>
        <taxon>rosids</taxon>
        <taxon>malvids</taxon>
        <taxon>Malvales</taxon>
        <taxon>Malvaceae</taxon>
        <taxon>Grewioideae</taxon>
        <taxon>Apeibeae</taxon>
        <taxon>Corchorus</taxon>
    </lineage>
</organism>
<reference evidence="1 2" key="1">
    <citation type="submission" date="2013-09" db="EMBL/GenBank/DDBJ databases">
        <title>Corchorus capsularis genome sequencing.</title>
        <authorList>
            <person name="Alam M."/>
            <person name="Haque M.S."/>
            <person name="Islam M.S."/>
            <person name="Emdad E.M."/>
            <person name="Islam M.M."/>
            <person name="Ahmed B."/>
            <person name="Halim A."/>
            <person name="Hossen Q.M.M."/>
            <person name="Hossain M.Z."/>
            <person name="Ahmed R."/>
            <person name="Khan M.M."/>
            <person name="Islam R."/>
            <person name="Rashid M.M."/>
            <person name="Khan S.A."/>
            <person name="Rahman M.S."/>
            <person name="Alam M."/>
        </authorList>
    </citation>
    <scope>NUCLEOTIDE SEQUENCE [LARGE SCALE GENOMIC DNA]</scope>
    <source>
        <strain evidence="2">cv. CVL-1</strain>
        <tissue evidence="1">Whole seedling</tissue>
    </source>
</reference>
<protein>
    <submittedName>
        <fullName evidence="1">Inosine-5'-monophosphate cyclohydrolase, archaeal-type</fullName>
    </submittedName>
</protein>
<sequence length="51" mass="5225">MVQLEEDNDELTFSCLFTTATDSSSAAAAGILVESLDGEVASGEPIDSDDG</sequence>
<evidence type="ECO:0000313" key="2">
    <source>
        <dbReference type="Proteomes" id="UP000188268"/>
    </source>
</evidence>
<dbReference type="EMBL" id="AWWV01008599">
    <property type="protein sequence ID" value="OMO89771.1"/>
    <property type="molecule type" value="Genomic_DNA"/>
</dbReference>
<evidence type="ECO:0000313" key="1">
    <source>
        <dbReference type="EMBL" id="OMO89771.1"/>
    </source>
</evidence>
<keyword evidence="2" id="KW-1185">Reference proteome</keyword>
<name>A0A1R3J4L9_COCAP</name>